<dbReference type="Proteomes" id="UP000829398">
    <property type="component" value="Chromosome 7"/>
</dbReference>
<keyword evidence="2" id="KW-1185">Reference proteome</keyword>
<organism evidence="1 2">
    <name type="scientific">Citrus sinensis</name>
    <name type="common">Sweet orange</name>
    <name type="synonym">Citrus aurantium var. sinensis</name>
    <dbReference type="NCBI Taxonomy" id="2711"/>
    <lineage>
        <taxon>Eukaryota</taxon>
        <taxon>Viridiplantae</taxon>
        <taxon>Streptophyta</taxon>
        <taxon>Embryophyta</taxon>
        <taxon>Tracheophyta</taxon>
        <taxon>Spermatophyta</taxon>
        <taxon>Magnoliopsida</taxon>
        <taxon>eudicotyledons</taxon>
        <taxon>Gunneridae</taxon>
        <taxon>Pentapetalae</taxon>
        <taxon>rosids</taxon>
        <taxon>malvids</taxon>
        <taxon>Sapindales</taxon>
        <taxon>Rutaceae</taxon>
        <taxon>Aurantioideae</taxon>
        <taxon>Citrus</taxon>
    </lineage>
</organism>
<comment type="caution">
    <text evidence="1">The sequence shown here is derived from an EMBL/GenBank/DDBJ whole genome shotgun (WGS) entry which is preliminary data.</text>
</comment>
<evidence type="ECO:0000313" key="1">
    <source>
        <dbReference type="EMBL" id="KAH9714958.1"/>
    </source>
</evidence>
<protein>
    <submittedName>
        <fullName evidence="1">Aspartate-glutamate racemase family</fullName>
    </submittedName>
</protein>
<dbReference type="EMBL" id="CM039176">
    <property type="protein sequence ID" value="KAH9714958.1"/>
    <property type="molecule type" value="Genomic_DNA"/>
</dbReference>
<reference evidence="2" key="1">
    <citation type="journal article" date="2023" name="Hortic. Res.">
        <title>A chromosome-level phased genome enabling allele-level studies in sweet orange: a case study on citrus Huanglongbing tolerance.</title>
        <authorList>
            <person name="Wu B."/>
            <person name="Yu Q."/>
            <person name="Deng Z."/>
            <person name="Duan Y."/>
            <person name="Luo F."/>
            <person name="Gmitter F. Jr."/>
        </authorList>
    </citation>
    <scope>NUCLEOTIDE SEQUENCE [LARGE SCALE GENOMIC DNA]</scope>
    <source>
        <strain evidence="2">cv. Valencia</strain>
    </source>
</reference>
<name>A0ACB8JBD1_CITSI</name>
<evidence type="ECO:0000313" key="2">
    <source>
        <dbReference type="Proteomes" id="UP000829398"/>
    </source>
</evidence>
<gene>
    <name evidence="1" type="ORF">KPL71_020851</name>
</gene>
<accession>A0ACB8JBD1</accession>
<proteinExistence type="predicted"/>
<sequence>MGIFDRSLTVSVGSTLGSLSCCRSLQKTRLNLIQFWLFISSSFLLQTDESGKFLVGSNPVLSKDLLSHERNSLPSLNGRSDLLKLEHALIAENLWSFLEKLGACYSQAKSKPLEVRSPLGIHVLMTNGILTAGFSKRDRRVWVLKLCYQIKATMEHTLIPAVDALNRKDVEGATNLLRRALQVLLARAVNIVILASNDILDLLPPDDPLFNKCIDPMDALVCSQMGEIC</sequence>